<protein>
    <submittedName>
        <fullName evidence="2">Uncharacterized protein</fullName>
    </submittedName>
</protein>
<keyword evidence="3" id="KW-1185">Reference proteome</keyword>
<reference evidence="2 3" key="1">
    <citation type="submission" date="2018-11" db="EMBL/GenBank/DDBJ databases">
        <authorList>
            <consortium name="Pathogen Informatics"/>
        </authorList>
    </citation>
    <scope>NUCLEOTIDE SEQUENCE [LARGE SCALE GENOMIC DNA]</scope>
    <source>
        <strain>Denwood</strain>
        <strain evidence="3">Zambia</strain>
    </source>
</reference>
<dbReference type="EMBL" id="UZAL01047837">
    <property type="protein sequence ID" value="VDP85247.1"/>
    <property type="molecule type" value="Genomic_DNA"/>
</dbReference>
<name>A0A3P8G920_9TREM</name>
<feature type="transmembrane region" description="Helical" evidence="1">
    <location>
        <begin position="45"/>
        <end position="68"/>
    </location>
</feature>
<dbReference type="Proteomes" id="UP000269396">
    <property type="component" value="Unassembled WGS sequence"/>
</dbReference>
<gene>
    <name evidence="2" type="ORF">SMTD_LOCUS21601</name>
</gene>
<evidence type="ECO:0000313" key="3">
    <source>
        <dbReference type="Proteomes" id="UP000269396"/>
    </source>
</evidence>
<evidence type="ECO:0000313" key="2">
    <source>
        <dbReference type="EMBL" id="VDP85247.1"/>
    </source>
</evidence>
<feature type="transmembrane region" description="Helical" evidence="1">
    <location>
        <begin position="6"/>
        <end position="24"/>
    </location>
</feature>
<keyword evidence="1" id="KW-0812">Transmembrane</keyword>
<sequence>MFIPNFVQSLFAQFSFLLLAILLPRSLEYQCRLMHQWKMKVCYKYYRRIFFLFFKCLMTILSFVYKIFRIVHIKIDSQMWL</sequence>
<evidence type="ECO:0000256" key="1">
    <source>
        <dbReference type="SAM" id="Phobius"/>
    </source>
</evidence>
<keyword evidence="1" id="KW-0472">Membrane</keyword>
<accession>A0A3P8G920</accession>
<dbReference type="AlphaFoldDB" id="A0A3P8G920"/>
<keyword evidence="1" id="KW-1133">Transmembrane helix</keyword>
<proteinExistence type="predicted"/>
<organism evidence="2 3">
    <name type="scientific">Schistosoma mattheei</name>
    <dbReference type="NCBI Taxonomy" id="31246"/>
    <lineage>
        <taxon>Eukaryota</taxon>
        <taxon>Metazoa</taxon>
        <taxon>Spiralia</taxon>
        <taxon>Lophotrochozoa</taxon>
        <taxon>Platyhelminthes</taxon>
        <taxon>Trematoda</taxon>
        <taxon>Digenea</taxon>
        <taxon>Strigeidida</taxon>
        <taxon>Schistosomatoidea</taxon>
        <taxon>Schistosomatidae</taxon>
        <taxon>Schistosoma</taxon>
    </lineage>
</organism>